<dbReference type="OMA" id="LDEMPQW"/>
<dbReference type="GO" id="GO:0016567">
    <property type="term" value="P:protein ubiquitination"/>
    <property type="evidence" value="ECO:0007669"/>
    <property type="project" value="UniProtKB-UniPathway"/>
</dbReference>
<dbReference type="AlphaFoldDB" id="A0A164W8J3"/>
<evidence type="ECO:0000256" key="3">
    <source>
        <dbReference type="PROSITE-ProRule" id="PRU00982"/>
    </source>
</evidence>
<comment type="pathway">
    <text evidence="1">Protein modification; protein ubiquitination.</text>
</comment>
<evidence type="ECO:0000256" key="2">
    <source>
        <dbReference type="ARBA" id="ARBA00022786"/>
    </source>
</evidence>
<comment type="similarity">
    <text evidence="3">Belongs to the NPH3 family.</text>
</comment>
<dbReference type="Proteomes" id="UP000077755">
    <property type="component" value="Chromosome 6"/>
</dbReference>
<evidence type="ECO:0000313" key="5">
    <source>
        <dbReference type="Proteomes" id="UP000077755"/>
    </source>
</evidence>
<dbReference type="InterPro" id="IPR011333">
    <property type="entry name" value="SKP1/BTB/POZ_sf"/>
</dbReference>
<keyword evidence="5" id="KW-1185">Reference proteome</keyword>
<reference evidence="4" key="2">
    <citation type="submission" date="2022-03" db="EMBL/GenBank/DDBJ databases">
        <title>Draft title - Genomic analysis of global carrot germplasm unveils the trajectory of domestication and the origin of high carotenoid orange carrot.</title>
        <authorList>
            <person name="Iorizzo M."/>
            <person name="Ellison S."/>
            <person name="Senalik D."/>
            <person name="Macko-Podgorni A."/>
            <person name="Grzebelus D."/>
            <person name="Bostan H."/>
            <person name="Rolling W."/>
            <person name="Curaba J."/>
            <person name="Simon P."/>
        </authorList>
    </citation>
    <scope>NUCLEOTIDE SEQUENCE</scope>
    <source>
        <tissue evidence="4">Leaf</tissue>
    </source>
</reference>
<dbReference type="Gramene" id="KZM91435">
    <property type="protein sequence ID" value="KZM91435"/>
    <property type="gene ID" value="DCAR_021200"/>
</dbReference>
<dbReference type="PANTHER" id="PTHR32370">
    <property type="entry name" value="OS12G0117600 PROTEIN"/>
    <property type="match status" value="1"/>
</dbReference>
<dbReference type="SUPFAM" id="SSF54695">
    <property type="entry name" value="POZ domain"/>
    <property type="match status" value="1"/>
</dbReference>
<dbReference type="Pfam" id="PF03000">
    <property type="entry name" value="NPH3"/>
    <property type="match status" value="1"/>
</dbReference>
<sequence length="541" mass="61838">MDVSSSYLQVDVNGEELFLVDKNIISSYSGRIRKLLGKTRCGTRNLKVIFHDFPGGSDGFELISRFCYSNGKIDINYSNVSLLHCLAIFMEMNESSSKVHNLFEQIEKSLEEIKYWTWSDLLVVLNHCQNLLPTVNSSGLLHKCVDSIVKRLALASEASPCQSTSSPDSSGLRLSTDTRSTDSFKNIFRATWWFEDLVSLKPYLVKMLTKSMVFQKFDHGVIARFLLYYQKSRFVTATQDEKREIMETVIEMLDSLDQRTVACKSLFGILRVALNLNIKKCCRNKLEKMIGLQLDQATLDNLLIPSPLGMDHMYDVNLVLRFIRSFLGTGFCRVPLIRMQKVANLMDLYIAEVSPDPCLKLSKFCSLVRAIPDSARESYDGIYHAMDMFLEAHTGLSEEDKRRLCYALNYEKLSSETCRHLAHNSKFPSRSAIEAVVSQQNKLKSLLEDTNQSKPFFDSPCSSVDTEIKDKREESCEQIVLYAGRLDFTNENEKLRANLQGMQCRVVELEKICKKMQNQMSKMLKSKLSRQNNARSLPRLC</sequence>
<dbReference type="KEGG" id="dcr:108224950"/>
<evidence type="ECO:0000313" key="4">
    <source>
        <dbReference type="EMBL" id="WOH05703.1"/>
    </source>
</evidence>
<dbReference type="InterPro" id="IPR027356">
    <property type="entry name" value="NPH3_dom"/>
</dbReference>
<reference evidence="4" key="1">
    <citation type="journal article" date="2016" name="Nat. Genet.">
        <title>A high-quality carrot genome assembly provides new insights into carotenoid accumulation and asterid genome evolution.</title>
        <authorList>
            <person name="Iorizzo M."/>
            <person name="Ellison S."/>
            <person name="Senalik D."/>
            <person name="Zeng P."/>
            <person name="Satapoomin P."/>
            <person name="Huang J."/>
            <person name="Bowman M."/>
            <person name="Iovene M."/>
            <person name="Sanseverino W."/>
            <person name="Cavagnaro P."/>
            <person name="Yildiz M."/>
            <person name="Macko-Podgorni A."/>
            <person name="Moranska E."/>
            <person name="Grzebelus E."/>
            <person name="Grzebelus D."/>
            <person name="Ashrafi H."/>
            <person name="Zheng Z."/>
            <person name="Cheng S."/>
            <person name="Spooner D."/>
            <person name="Van Deynze A."/>
            <person name="Simon P."/>
        </authorList>
    </citation>
    <scope>NUCLEOTIDE SEQUENCE</scope>
    <source>
        <tissue evidence="4">Leaf</tissue>
    </source>
</reference>
<proteinExistence type="inferred from homology"/>
<dbReference type="InterPro" id="IPR043454">
    <property type="entry name" value="NPH3/RPT2-like"/>
</dbReference>
<accession>A0A164W8J3</accession>
<name>A0A164W8J3_DAUCS</name>
<dbReference type="EMBL" id="CP093348">
    <property type="protein sequence ID" value="WOH05703.1"/>
    <property type="molecule type" value="Genomic_DNA"/>
</dbReference>
<protein>
    <submittedName>
        <fullName evidence="4">Uncharacterized protein</fullName>
    </submittedName>
</protein>
<organism evidence="4 5">
    <name type="scientific">Daucus carota subsp. sativus</name>
    <name type="common">Carrot</name>
    <dbReference type="NCBI Taxonomy" id="79200"/>
    <lineage>
        <taxon>Eukaryota</taxon>
        <taxon>Viridiplantae</taxon>
        <taxon>Streptophyta</taxon>
        <taxon>Embryophyta</taxon>
        <taxon>Tracheophyta</taxon>
        <taxon>Spermatophyta</taxon>
        <taxon>Magnoliopsida</taxon>
        <taxon>eudicotyledons</taxon>
        <taxon>Gunneridae</taxon>
        <taxon>Pentapetalae</taxon>
        <taxon>asterids</taxon>
        <taxon>campanulids</taxon>
        <taxon>Apiales</taxon>
        <taxon>Apiaceae</taxon>
        <taxon>Apioideae</taxon>
        <taxon>Scandiceae</taxon>
        <taxon>Daucinae</taxon>
        <taxon>Daucus</taxon>
        <taxon>Daucus sect. Daucus</taxon>
    </lineage>
</organism>
<dbReference type="OrthoDB" id="624345at2759"/>
<evidence type="ECO:0000256" key="1">
    <source>
        <dbReference type="ARBA" id="ARBA00004906"/>
    </source>
</evidence>
<keyword evidence="2" id="KW-0833">Ubl conjugation pathway</keyword>
<gene>
    <name evidence="4" type="ORF">DCAR_0625123</name>
</gene>
<dbReference type="PROSITE" id="PS51649">
    <property type="entry name" value="NPH3"/>
    <property type="match status" value="1"/>
</dbReference>